<dbReference type="AlphaFoldDB" id="A0A8E2AG18"/>
<accession>A0A8E2AG18</accession>
<name>A0A8E2AG18_9APHY</name>
<protein>
    <submittedName>
        <fullName evidence="2">Uncharacterized protein</fullName>
    </submittedName>
</protein>
<feature type="region of interest" description="Disordered" evidence="1">
    <location>
        <begin position="115"/>
        <end position="140"/>
    </location>
</feature>
<sequence length="174" mass="19237">MPDAYALTPRAHLYYLARTSASRPYVRVPPVRPCPTRTSASRPYIRVPPVRPCPARTSASHLHIRSSTRTSYVQPRANVTRLVRASSRLLHSTRTSAAPLKHLTFGAHLQRPVHPARTLSQAPREHHTSRAGLEPPPTLRADVRHAVRTSDGSGASAAARLHLRHLARAPNHIL</sequence>
<reference evidence="2 3" key="1">
    <citation type="submission" date="2016-07" db="EMBL/GenBank/DDBJ databases">
        <title>Draft genome of the white-rot fungus Obba rivulosa 3A-2.</title>
        <authorList>
            <consortium name="DOE Joint Genome Institute"/>
            <person name="Miettinen O."/>
            <person name="Riley R."/>
            <person name="Acob R."/>
            <person name="Barry K."/>
            <person name="Cullen D."/>
            <person name="De Vries R."/>
            <person name="Hainaut M."/>
            <person name="Hatakka A."/>
            <person name="Henrissat B."/>
            <person name="Hilden K."/>
            <person name="Kuo R."/>
            <person name="Labutti K."/>
            <person name="Lipzen A."/>
            <person name="Makela M.R."/>
            <person name="Sandor L."/>
            <person name="Spatafora J.W."/>
            <person name="Grigoriev I.V."/>
            <person name="Hibbett D.S."/>
        </authorList>
    </citation>
    <scope>NUCLEOTIDE SEQUENCE [LARGE SCALE GENOMIC DNA]</scope>
    <source>
        <strain evidence="2 3">3A-2</strain>
    </source>
</reference>
<evidence type="ECO:0000313" key="3">
    <source>
        <dbReference type="Proteomes" id="UP000250043"/>
    </source>
</evidence>
<proteinExistence type="predicted"/>
<gene>
    <name evidence="2" type="ORF">OBBRIDRAFT_840187</name>
</gene>
<feature type="region of interest" description="Disordered" evidence="1">
    <location>
        <begin position="36"/>
        <end position="61"/>
    </location>
</feature>
<evidence type="ECO:0000256" key="1">
    <source>
        <dbReference type="SAM" id="MobiDB-lite"/>
    </source>
</evidence>
<dbReference type="Proteomes" id="UP000250043">
    <property type="component" value="Unassembled WGS sequence"/>
</dbReference>
<organism evidence="2 3">
    <name type="scientific">Obba rivulosa</name>
    <dbReference type="NCBI Taxonomy" id="1052685"/>
    <lineage>
        <taxon>Eukaryota</taxon>
        <taxon>Fungi</taxon>
        <taxon>Dikarya</taxon>
        <taxon>Basidiomycota</taxon>
        <taxon>Agaricomycotina</taxon>
        <taxon>Agaricomycetes</taxon>
        <taxon>Polyporales</taxon>
        <taxon>Gelatoporiaceae</taxon>
        <taxon>Obba</taxon>
    </lineage>
</organism>
<keyword evidence="3" id="KW-1185">Reference proteome</keyword>
<evidence type="ECO:0000313" key="2">
    <source>
        <dbReference type="EMBL" id="OCH83811.1"/>
    </source>
</evidence>
<dbReference type="EMBL" id="KV722806">
    <property type="protein sequence ID" value="OCH83811.1"/>
    <property type="molecule type" value="Genomic_DNA"/>
</dbReference>